<dbReference type="InterPro" id="IPR037019">
    <property type="entry name" value="Glyco_hydro_7_sf"/>
</dbReference>
<dbReference type="EMBL" id="JOWA01000044">
    <property type="protein sequence ID" value="KEZ46037.1"/>
    <property type="molecule type" value="Genomic_DNA"/>
</dbReference>
<feature type="region of interest" description="Disordered" evidence="12">
    <location>
        <begin position="449"/>
        <end position="483"/>
    </location>
</feature>
<reference evidence="15 16" key="1">
    <citation type="journal article" date="2014" name="Genome Announc.">
        <title>Draft genome sequence of the pathogenic fungus Scedosporium apiospermum.</title>
        <authorList>
            <person name="Vandeputte P."/>
            <person name="Ghamrawi S."/>
            <person name="Rechenmann M."/>
            <person name="Iltis A."/>
            <person name="Giraud S."/>
            <person name="Fleury M."/>
            <person name="Thornton C."/>
            <person name="Delhaes L."/>
            <person name="Meyer W."/>
            <person name="Papon N."/>
            <person name="Bouchara J.P."/>
        </authorList>
    </citation>
    <scope>NUCLEOTIDE SEQUENCE [LARGE SCALE GENOMIC DNA]</scope>
    <source>
        <strain evidence="15 16">IHEM 14462</strain>
    </source>
</reference>
<gene>
    <name evidence="15" type="ORF">SAPIO_CDS0879</name>
</gene>
<proteinExistence type="inferred from homology"/>
<dbReference type="PANTHER" id="PTHR33753">
    <property type="entry name" value="1,4-BETA-D-GLUCAN CELLOBIOHYDROLASE B"/>
    <property type="match status" value="1"/>
</dbReference>
<dbReference type="EC" id="3.2.1.-" evidence="11"/>
<evidence type="ECO:0000256" key="2">
    <source>
        <dbReference type="ARBA" id="ARBA00006044"/>
    </source>
</evidence>
<dbReference type="PROSITE" id="PS00562">
    <property type="entry name" value="CBM1_1"/>
    <property type="match status" value="1"/>
</dbReference>
<dbReference type="FunFam" id="2.70.100.10:FF:000001">
    <property type="entry name" value="Glucanase"/>
    <property type="match status" value="1"/>
</dbReference>
<evidence type="ECO:0000256" key="6">
    <source>
        <dbReference type="ARBA" id="ARBA00023157"/>
    </source>
</evidence>
<dbReference type="RefSeq" id="XP_016645836.1">
    <property type="nucleotide sequence ID" value="XM_016783562.1"/>
</dbReference>
<dbReference type="GeneID" id="27719031"/>
<dbReference type="Pfam" id="PF00734">
    <property type="entry name" value="CBM_1"/>
    <property type="match status" value="1"/>
</dbReference>
<feature type="signal peptide" evidence="13">
    <location>
        <begin position="1"/>
        <end position="17"/>
    </location>
</feature>
<dbReference type="KEGG" id="sapo:SAPIO_CDS0879"/>
<evidence type="ECO:0000313" key="15">
    <source>
        <dbReference type="EMBL" id="KEZ46037.1"/>
    </source>
</evidence>
<evidence type="ECO:0000256" key="11">
    <source>
        <dbReference type="RuleBase" id="RU361164"/>
    </source>
</evidence>
<dbReference type="CDD" id="cd07999">
    <property type="entry name" value="GH7_CBH_EG"/>
    <property type="match status" value="1"/>
</dbReference>
<dbReference type="OrthoDB" id="412382at2759"/>
<keyword evidence="8" id="KW-0119">Carbohydrate metabolism</keyword>
<dbReference type="SUPFAM" id="SSF49899">
    <property type="entry name" value="Concanavalin A-like lectins/glucanases"/>
    <property type="match status" value="1"/>
</dbReference>
<evidence type="ECO:0000256" key="10">
    <source>
        <dbReference type="ARBA" id="ARBA00023326"/>
    </source>
</evidence>
<dbReference type="InterPro" id="IPR013320">
    <property type="entry name" value="ConA-like_dom_sf"/>
</dbReference>
<feature type="compositionally biased region" description="Polar residues" evidence="12">
    <location>
        <begin position="449"/>
        <end position="479"/>
    </location>
</feature>
<keyword evidence="7" id="KW-0325">Glycoprotein</keyword>
<comment type="catalytic activity">
    <reaction evidence="1">
        <text>Hydrolysis of (1-&gt;4)-beta-D-glucosidic linkages in cellulose and cellotetraose, releasing cellobiose from the non-reducing ends of the chains.</text>
        <dbReference type="EC" id="3.2.1.91"/>
    </reaction>
</comment>
<keyword evidence="9 11" id="KW-0326">Glycosidase</keyword>
<feature type="chain" id="PRO_5001775693" description="Glucanase" evidence="13">
    <location>
        <begin position="18"/>
        <end position="516"/>
    </location>
</feature>
<dbReference type="GO" id="GO:0030248">
    <property type="term" value="F:cellulose binding"/>
    <property type="evidence" value="ECO:0007669"/>
    <property type="project" value="InterPro"/>
</dbReference>
<evidence type="ECO:0000259" key="14">
    <source>
        <dbReference type="PROSITE" id="PS51164"/>
    </source>
</evidence>
<feature type="domain" description="CBM1" evidence="14">
    <location>
        <begin position="480"/>
        <end position="516"/>
    </location>
</feature>
<comment type="similarity">
    <text evidence="2 11">Belongs to the glycosyl hydrolase 7 (cellulase C) family.</text>
</comment>
<evidence type="ECO:0000256" key="8">
    <source>
        <dbReference type="ARBA" id="ARBA00023277"/>
    </source>
</evidence>
<evidence type="ECO:0000313" key="16">
    <source>
        <dbReference type="Proteomes" id="UP000028545"/>
    </source>
</evidence>
<evidence type="ECO:0000256" key="13">
    <source>
        <dbReference type="SAM" id="SignalP"/>
    </source>
</evidence>
<dbReference type="GO" id="GO:0016162">
    <property type="term" value="F:cellulose 1,4-beta-cellobiosidase activity"/>
    <property type="evidence" value="ECO:0007669"/>
    <property type="project" value="UniProtKB-EC"/>
</dbReference>
<dbReference type="InterPro" id="IPR001722">
    <property type="entry name" value="Glyco_hydro_7"/>
</dbReference>
<keyword evidence="4 11" id="KW-0378">Hydrolase</keyword>
<dbReference type="AlphaFoldDB" id="A0A084GFC5"/>
<dbReference type="PANTHER" id="PTHR33753:SF2">
    <property type="entry name" value="GLYCOSIDE HYDROLASE FAMILY 7 PROTEIN"/>
    <property type="match status" value="1"/>
</dbReference>
<dbReference type="InterPro" id="IPR035971">
    <property type="entry name" value="CBD_sf"/>
</dbReference>
<evidence type="ECO:0000256" key="1">
    <source>
        <dbReference type="ARBA" id="ARBA00001641"/>
    </source>
</evidence>
<keyword evidence="16" id="KW-1185">Reference proteome</keyword>
<dbReference type="InterPro" id="IPR000254">
    <property type="entry name" value="CBD"/>
</dbReference>
<evidence type="ECO:0000256" key="12">
    <source>
        <dbReference type="SAM" id="MobiDB-lite"/>
    </source>
</evidence>
<keyword evidence="3 13" id="KW-0732">Signal</keyword>
<dbReference type="HOGENOM" id="CLU_020817_3_2_1"/>
<dbReference type="Gene3D" id="2.70.100.10">
    <property type="entry name" value="Glycoside hydrolase, family 7, domain"/>
    <property type="match status" value="1"/>
</dbReference>
<dbReference type="SUPFAM" id="SSF57180">
    <property type="entry name" value="Cellulose-binding domain"/>
    <property type="match status" value="1"/>
</dbReference>
<dbReference type="GO" id="GO:0030245">
    <property type="term" value="P:cellulose catabolic process"/>
    <property type="evidence" value="ECO:0007669"/>
    <property type="project" value="UniProtKB-KW"/>
</dbReference>
<accession>A0A084GFC5</accession>
<organism evidence="15 16">
    <name type="scientific">Pseudallescheria apiosperma</name>
    <name type="common">Scedosporium apiospermum</name>
    <dbReference type="NCBI Taxonomy" id="563466"/>
    <lineage>
        <taxon>Eukaryota</taxon>
        <taxon>Fungi</taxon>
        <taxon>Dikarya</taxon>
        <taxon>Ascomycota</taxon>
        <taxon>Pezizomycotina</taxon>
        <taxon>Sordariomycetes</taxon>
        <taxon>Hypocreomycetidae</taxon>
        <taxon>Microascales</taxon>
        <taxon>Microascaceae</taxon>
        <taxon>Scedosporium</taxon>
    </lineage>
</organism>
<keyword evidence="5 11" id="KW-0136">Cellulose degradation</keyword>
<dbReference type="Proteomes" id="UP000028545">
    <property type="component" value="Unassembled WGS sequence"/>
</dbReference>
<evidence type="ECO:0000256" key="4">
    <source>
        <dbReference type="ARBA" id="ARBA00022801"/>
    </source>
</evidence>
<evidence type="ECO:0000256" key="7">
    <source>
        <dbReference type="ARBA" id="ARBA00023180"/>
    </source>
</evidence>
<protein>
    <recommendedName>
        <fullName evidence="11">Glucanase</fullName>
        <ecNumber evidence="11">3.2.1.-</ecNumber>
    </recommendedName>
</protein>
<dbReference type="SMART" id="SM00236">
    <property type="entry name" value="fCBD"/>
    <property type="match status" value="1"/>
</dbReference>
<dbReference type="OMA" id="CGFNGAL"/>
<name>A0A084GFC5_PSEDA</name>
<evidence type="ECO:0000256" key="9">
    <source>
        <dbReference type="ARBA" id="ARBA00023295"/>
    </source>
</evidence>
<evidence type="ECO:0000256" key="5">
    <source>
        <dbReference type="ARBA" id="ARBA00023001"/>
    </source>
</evidence>
<keyword evidence="6" id="KW-1015">Disulfide bond</keyword>
<evidence type="ECO:0000256" key="3">
    <source>
        <dbReference type="ARBA" id="ARBA00022729"/>
    </source>
</evidence>
<dbReference type="VEuPathDB" id="FungiDB:SAPIO_CDS0879"/>
<comment type="caution">
    <text evidence="15">The sequence shown here is derived from an EMBL/GenBank/DDBJ whole genome shotgun (WGS) entry which is preliminary data.</text>
</comment>
<keyword evidence="10 11" id="KW-0624">Polysaccharide degradation</keyword>
<dbReference type="PRINTS" id="PR00734">
    <property type="entry name" value="GLHYDRLASE7"/>
</dbReference>
<dbReference type="Pfam" id="PF00840">
    <property type="entry name" value="Glyco_hydro_7"/>
    <property type="match status" value="1"/>
</dbReference>
<sequence>MFKKLSALSMILGAVSAQQVCTQTPETHPSLTWQKCTAGGSCSNVAGSVVIDSNWRWTHTVSGSTNCYDGNTWDSSICSSGATCASQCCLEGADYTTTYGITASGNSLDLKFVTKHQYGTNIGSRVYLMENDTKYQMFNLLGNEFTFDVDVSNIGCGLNGALYFVAMDQDGGMSRYSGNKAGAKYGTGYCDAQCPRDIKFINGVANSEGWEPSSNDANAGVGGMGSCCAEMDIWEANNIATAYTPHPCTNNAQHSCTGDSCGGTYSDDRYGGTCDPDGCDFNSYRQGNKTFYGKGMTVDTTKKMTVVTQFLTNSAGTLSEIKRFYVQNGVVIPNSESVIPGVPGNSITQEFCDNQKTVFGDVDTFNSRGGFAQMSKALQGSMVLVMSLWDDHYANMLWLDSTYPVDGTGYGTERGSCPTSSGVPSEIEASVPNSNVIFSNIKFGPIGSTFNQNGGGNPQPSSSATVRPTSTTSATNPGQTGADHWGQCGGIGWTGPTTCKSPYTCTKLNDWYSQCL</sequence>
<dbReference type="GO" id="GO:0005576">
    <property type="term" value="C:extracellular region"/>
    <property type="evidence" value="ECO:0007669"/>
    <property type="project" value="InterPro"/>
</dbReference>
<dbReference type="PROSITE" id="PS51164">
    <property type="entry name" value="CBM1_2"/>
    <property type="match status" value="1"/>
</dbReference>